<feature type="transmembrane region" description="Helical" evidence="1">
    <location>
        <begin position="49"/>
        <end position="66"/>
    </location>
</feature>
<organism evidence="2 3">
    <name type="scientific">Lachnoanaerobaculum saburreum</name>
    <dbReference type="NCBI Taxonomy" id="467210"/>
    <lineage>
        <taxon>Bacteria</taxon>
        <taxon>Bacillati</taxon>
        <taxon>Bacillota</taxon>
        <taxon>Clostridia</taxon>
        <taxon>Lachnospirales</taxon>
        <taxon>Lachnospiraceae</taxon>
        <taxon>Lachnoanaerobaculum</taxon>
    </lineage>
</organism>
<feature type="transmembrane region" description="Helical" evidence="1">
    <location>
        <begin position="12"/>
        <end position="28"/>
    </location>
</feature>
<protein>
    <submittedName>
        <fullName evidence="2">Uncharacterized protein</fullName>
    </submittedName>
</protein>
<evidence type="ECO:0000256" key="1">
    <source>
        <dbReference type="SAM" id="Phobius"/>
    </source>
</evidence>
<evidence type="ECO:0000313" key="2">
    <source>
        <dbReference type="EMBL" id="KXB53156.1"/>
    </source>
</evidence>
<dbReference type="EMBL" id="LSDA01000141">
    <property type="protein sequence ID" value="KXB53156.1"/>
    <property type="molecule type" value="Genomic_DNA"/>
</dbReference>
<dbReference type="STRING" id="467210.HMPREF1866_02684"/>
<evidence type="ECO:0000313" key="3">
    <source>
        <dbReference type="Proteomes" id="UP000070394"/>
    </source>
</evidence>
<accession>A0A133ZCI6</accession>
<keyword evidence="1" id="KW-1133">Transmembrane helix</keyword>
<proteinExistence type="predicted"/>
<dbReference type="PATRIC" id="fig|467210.3.peg.2660"/>
<dbReference type="Proteomes" id="UP000070394">
    <property type="component" value="Unassembled WGS sequence"/>
</dbReference>
<feature type="transmembrane region" description="Helical" evidence="1">
    <location>
        <begin position="109"/>
        <end position="128"/>
    </location>
</feature>
<feature type="transmembrane region" description="Helical" evidence="1">
    <location>
        <begin position="148"/>
        <end position="169"/>
    </location>
</feature>
<gene>
    <name evidence="2" type="ORF">HMPREF1866_02684</name>
</gene>
<comment type="caution">
    <text evidence="2">The sequence shown here is derived from an EMBL/GenBank/DDBJ whole genome shotgun (WGS) entry which is preliminary data.</text>
</comment>
<sequence length="177" mass="20459">MTFCLKGVFMEYIMIGLFIVGVFEVLAFNSKKSKEEYDERQLAVRGRGYAYAYFTVMILSPLHIFTKDTLSLPVSNDLISVIILFISGIVLNTYIVFNDAYGSYKKNNYKKHFITYIIIFLLNAYYLIRSVSDHTLFKDGVLQFREGINLIVAVAFIILTLNLVIKLMIDRCKKDEE</sequence>
<reference evidence="3" key="1">
    <citation type="submission" date="2016-01" db="EMBL/GenBank/DDBJ databases">
        <authorList>
            <person name="Mitreva M."/>
            <person name="Pepin K.H."/>
            <person name="Mihindukulasuriya K.A."/>
            <person name="Fulton R."/>
            <person name="Fronick C."/>
            <person name="O'Laughlin M."/>
            <person name="Miner T."/>
            <person name="Herter B."/>
            <person name="Rosa B.A."/>
            <person name="Cordes M."/>
            <person name="Tomlinson C."/>
            <person name="Wollam A."/>
            <person name="Palsikar V.B."/>
            <person name="Mardis E.R."/>
            <person name="Wilson R.K."/>
        </authorList>
    </citation>
    <scope>NUCLEOTIDE SEQUENCE [LARGE SCALE GENOMIC DNA]</scope>
    <source>
        <strain evidence="3">DNF00896</strain>
    </source>
</reference>
<feature type="transmembrane region" description="Helical" evidence="1">
    <location>
        <begin position="78"/>
        <end position="97"/>
    </location>
</feature>
<keyword evidence="1" id="KW-0472">Membrane</keyword>
<keyword evidence="3" id="KW-1185">Reference proteome</keyword>
<name>A0A133ZCI6_9FIRM</name>
<keyword evidence="1" id="KW-0812">Transmembrane</keyword>
<dbReference type="AlphaFoldDB" id="A0A133ZCI6"/>